<dbReference type="RefSeq" id="WP_246213425.1">
    <property type="nucleotide sequence ID" value="NZ_BAAAMZ010000013.1"/>
</dbReference>
<comment type="caution">
    <text evidence="1">The sequence shown here is derived from an EMBL/GenBank/DDBJ whole genome shotgun (WGS) entry which is preliminary data.</text>
</comment>
<dbReference type="EMBL" id="VIWT01000001">
    <property type="protein sequence ID" value="TWF97974.1"/>
    <property type="molecule type" value="Genomic_DNA"/>
</dbReference>
<organism evidence="1 2">
    <name type="scientific">Kitasatospora viridis</name>
    <dbReference type="NCBI Taxonomy" id="281105"/>
    <lineage>
        <taxon>Bacteria</taxon>
        <taxon>Bacillati</taxon>
        <taxon>Actinomycetota</taxon>
        <taxon>Actinomycetes</taxon>
        <taxon>Kitasatosporales</taxon>
        <taxon>Streptomycetaceae</taxon>
        <taxon>Kitasatospora</taxon>
    </lineage>
</organism>
<reference evidence="1 2" key="1">
    <citation type="submission" date="2019-06" db="EMBL/GenBank/DDBJ databases">
        <title>Sequencing the genomes of 1000 actinobacteria strains.</title>
        <authorList>
            <person name="Klenk H.-P."/>
        </authorList>
    </citation>
    <scope>NUCLEOTIDE SEQUENCE [LARGE SCALE GENOMIC DNA]</scope>
    <source>
        <strain evidence="1 2">DSM 44826</strain>
    </source>
</reference>
<dbReference type="InterPro" id="IPR046238">
    <property type="entry name" value="DUF6271"/>
</dbReference>
<proteinExistence type="predicted"/>
<name>A0A561UF38_9ACTN</name>
<dbReference type="Pfam" id="PF19787">
    <property type="entry name" value="DUF6271"/>
    <property type="match status" value="1"/>
</dbReference>
<dbReference type="Proteomes" id="UP000317940">
    <property type="component" value="Unassembled WGS sequence"/>
</dbReference>
<protein>
    <submittedName>
        <fullName evidence="1">Uncharacterized protein</fullName>
    </submittedName>
</protein>
<keyword evidence="2" id="KW-1185">Reference proteome</keyword>
<evidence type="ECO:0000313" key="2">
    <source>
        <dbReference type="Proteomes" id="UP000317940"/>
    </source>
</evidence>
<dbReference type="AlphaFoldDB" id="A0A561UF38"/>
<gene>
    <name evidence="1" type="ORF">FHX73_111776</name>
</gene>
<sequence length="453" mass="49192">MSTTDRSTGVRRICLALPTNRACVPTLAQIGAEAAHAARTFGVAVELLVLDSADPAALAEHAAALRALPAAPGVTVHHLDEAAQRAFLAAAVERSGLAKPELLLDLMLPAGVSYGACTNRAFLIAAALGCESVHRRDSDLHYQQHDGAPLYPIDQELASIGRPAAEAAAEVTEHALAPELAERPVALVGASFIGELSVDIGEIERLDPQVYHDVVSLWAPVDWTEEEKQHLVEESFRGAGTEPFTADRSVLDVIDMWRLDMCNIAFHRDVYQQVPLLPACDTIGSDYFLIHLVFDAKLPGVVHNRHIVNFYDGERRTDAGFQAYQLRFAKFLLSMLYLNHVYRRMGELGGELGLGLLTPELTARGDLIAALARESAGLDRAENRWRLAEVDANYRKLGGRYAQFADRLAELGEQLLDEAQADIEDFALLTEGWADLVAAATGIGLDRAASHAP</sequence>
<accession>A0A561UF38</accession>
<evidence type="ECO:0000313" key="1">
    <source>
        <dbReference type="EMBL" id="TWF97974.1"/>
    </source>
</evidence>